<dbReference type="PROSITE" id="PS00893">
    <property type="entry name" value="NUDIX_BOX"/>
    <property type="match status" value="1"/>
</dbReference>
<dbReference type="InterPro" id="IPR015797">
    <property type="entry name" value="NUDIX_hydrolase-like_dom_sf"/>
</dbReference>
<sequence>MNIFINDIPLVIKKASEKIYKHKFDLVLNPEDEFTSKDLIGDVLVRDATTQFIDRLLRLMEVKKLKKLKSLTMTVKKKKYITLHFKDQFKIAKAAGGLVVKGDQVLMIYRLGKWDLPKGKLTRDEDTAAGAIREVEEETNIKLELGEQLPSTWHSYAYKGNKMLKKTSWYVMKCLDDTLMKPQAEEYIEEVRWMSPKEALAKLEDSYASIALVMRHYLSTIGNKKEASPTEK</sequence>
<dbReference type="InterPro" id="IPR000086">
    <property type="entry name" value="NUDIX_hydrolase_dom"/>
</dbReference>
<evidence type="ECO:0000313" key="4">
    <source>
        <dbReference type="EMBL" id="MDO7876197.1"/>
    </source>
</evidence>
<keyword evidence="2 4" id="KW-0378">Hydrolase</keyword>
<protein>
    <submittedName>
        <fullName evidence="4">NUDIX hydrolase</fullName>
        <ecNumber evidence="4">3.6.-.-</ecNumber>
    </submittedName>
</protein>
<reference evidence="4" key="1">
    <citation type="submission" date="2023-07" db="EMBL/GenBank/DDBJ databases">
        <authorList>
            <person name="Kim M.K."/>
        </authorList>
    </citation>
    <scope>NUCLEOTIDE SEQUENCE</scope>
    <source>
        <strain evidence="4">ASUV-10-1</strain>
    </source>
</reference>
<dbReference type="EMBL" id="JAUQSY010000010">
    <property type="protein sequence ID" value="MDO7876197.1"/>
    <property type="molecule type" value="Genomic_DNA"/>
</dbReference>
<dbReference type="PROSITE" id="PS51462">
    <property type="entry name" value="NUDIX"/>
    <property type="match status" value="1"/>
</dbReference>
<accession>A0ABT9BDC2</accession>
<dbReference type="RefSeq" id="WP_305007550.1">
    <property type="nucleotide sequence ID" value="NZ_JAUQSY010000010.1"/>
</dbReference>
<evidence type="ECO:0000256" key="2">
    <source>
        <dbReference type="ARBA" id="ARBA00022801"/>
    </source>
</evidence>
<evidence type="ECO:0000256" key="1">
    <source>
        <dbReference type="ARBA" id="ARBA00001946"/>
    </source>
</evidence>
<keyword evidence="5" id="KW-1185">Reference proteome</keyword>
<dbReference type="EC" id="3.6.-.-" evidence="4"/>
<dbReference type="PANTHER" id="PTHR43046:SF14">
    <property type="entry name" value="MUTT_NUDIX FAMILY PROTEIN"/>
    <property type="match status" value="1"/>
</dbReference>
<dbReference type="PANTHER" id="PTHR43046">
    <property type="entry name" value="GDP-MANNOSE MANNOSYL HYDROLASE"/>
    <property type="match status" value="1"/>
</dbReference>
<name>A0ABT9BDC2_9BACT</name>
<comment type="caution">
    <text evidence="4">The sequence shown here is derived from an EMBL/GenBank/DDBJ whole genome shotgun (WGS) entry which is preliminary data.</text>
</comment>
<dbReference type="SUPFAM" id="SSF55811">
    <property type="entry name" value="Nudix"/>
    <property type="match status" value="1"/>
</dbReference>
<dbReference type="CDD" id="cd03673">
    <property type="entry name" value="NUDIX_Ap6A_hydrolase"/>
    <property type="match status" value="1"/>
</dbReference>
<dbReference type="Proteomes" id="UP001176429">
    <property type="component" value="Unassembled WGS sequence"/>
</dbReference>
<gene>
    <name evidence="4" type="ORF">Q5H93_15740</name>
</gene>
<dbReference type="GO" id="GO:0016787">
    <property type="term" value="F:hydrolase activity"/>
    <property type="evidence" value="ECO:0007669"/>
    <property type="project" value="UniProtKB-KW"/>
</dbReference>
<feature type="domain" description="Nudix hydrolase" evidence="3">
    <location>
        <begin position="90"/>
        <end position="216"/>
    </location>
</feature>
<evidence type="ECO:0000259" key="3">
    <source>
        <dbReference type="PROSITE" id="PS51462"/>
    </source>
</evidence>
<comment type="cofactor">
    <cofactor evidence="1">
        <name>Mg(2+)</name>
        <dbReference type="ChEBI" id="CHEBI:18420"/>
    </cofactor>
</comment>
<organism evidence="4 5">
    <name type="scientific">Hymenobacter aranciens</name>
    <dbReference type="NCBI Taxonomy" id="3063996"/>
    <lineage>
        <taxon>Bacteria</taxon>
        <taxon>Pseudomonadati</taxon>
        <taxon>Bacteroidota</taxon>
        <taxon>Cytophagia</taxon>
        <taxon>Cytophagales</taxon>
        <taxon>Hymenobacteraceae</taxon>
        <taxon>Hymenobacter</taxon>
    </lineage>
</organism>
<proteinExistence type="predicted"/>
<dbReference type="Pfam" id="PF00293">
    <property type="entry name" value="NUDIX"/>
    <property type="match status" value="1"/>
</dbReference>
<dbReference type="InterPro" id="IPR020084">
    <property type="entry name" value="NUDIX_hydrolase_CS"/>
</dbReference>
<evidence type="ECO:0000313" key="5">
    <source>
        <dbReference type="Proteomes" id="UP001176429"/>
    </source>
</evidence>
<dbReference type="Gene3D" id="3.90.79.10">
    <property type="entry name" value="Nucleoside Triphosphate Pyrophosphohydrolase"/>
    <property type="match status" value="1"/>
</dbReference>